<dbReference type="Pfam" id="PF02357">
    <property type="entry name" value="NusG"/>
    <property type="match status" value="1"/>
</dbReference>
<comment type="function">
    <text evidence="5 7">Participates in transcription elongation, termination and antitermination.</text>
</comment>
<keyword evidence="1 5" id="KW-0806">Transcription termination</keyword>
<dbReference type="PANTHER" id="PTHR30265:SF2">
    <property type="entry name" value="TRANSCRIPTION TERMINATION_ANTITERMINATION PROTEIN NUSG"/>
    <property type="match status" value="1"/>
</dbReference>
<evidence type="ECO:0000256" key="2">
    <source>
        <dbReference type="ARBA" id="ARBA00022814"/>
    </source>
</evidence>
<dbReference type="PANTHER" id="PTHR30265">
    <property type="entry name" value="RHO-INTERACTING TRANSCRIPTION TERMINATION FACTOR NUSG"/>
    <property type="match status" value="1"/>
</dbReference>
<proteinExistence type="inferred from homology"/>
<keyword evidence="3 5" id="KW-0805">Transcription regulation</keyword>
<feature type="domain" description="NusG-like N-terminal" evidence="8">
    <location>
        <begin position="27"/>
        <end position="139"/>
    </location>
</feature>
<dbReference type="Gene3D" id="3.30.70.940">
    <property type="entry name" value="NusG, N-terminal domain"/>
    <property type="match status" value="1"/>
</dbReference>
<dbReference type="InterPro" id="IPR001062">
    <property type="entry name" value="Transcrpt_antiterm_NusG"/>
</dbReference>
<dbReference type="PROSITE" id="PS01014">
    <property type="entry name" value="NUSG"/>
    <property type="match status" value="1"/>
</dbReference>
<dbReference type="SUPFAM" id="SSF82679">
    <property type="entry name" value="N-utilization substance G protein NusG, N-terminal domain"/>
    <property type="match status" value="1"/>
</dbReference>
<dbReference type="SUPFAM" id="SSF50104">
    <property type="entry name" value="Translation proteins SH3-like domain"/>
    <property type="match status" value="1"/>
</dbReference>
<keyword evidence="4 5" id="KW-0804">Transcription</keyword>
<dbReference type="PRINTS" id="PR00338">
    <property type="entry name" value="NUSGTNSCPFCT"/>
</dbReference>
<dbReference type="Gene3D" id="2.30.30.30">
    <property type="match status" value="1"/>
</dbReference>
<dbReference type="InterPro" id="IPR014722">
    <property type="entry name" value="Rib_uL2_dom2"/>
</dbReference>
<evidence type="ECO:0000313" key="9">
    <source>
        <dbReference type="EMBL" id="MBS2126354.1"/>
    </source>
</evidence>
<comment type="caution">
    <text evidence="9">The sequence shown here is derived from an EMBL/GenBank/DDBJ whole genome shotgun (WGS) entry which is preliminary data.</text>
</comment>
<dbReference type="HAMAP" id="MF_00948">
    <property type="entry name" value="NusG"/>
    <property type="match status" value="1"/>
</dbReference>
<dbReference type="RefSeq" id="WP_212331269.1">
    <property type="nucleotide sequence ID" value="NZ_JAGVRH010000003.1"/>
</dbReference>
<evidence type="ECO:0000256" key="4">
    <source>
        <dbReference type="ARBA" id="ARBA00023163"/>
    </source>
</evidence>
<dbReference type="EMBL" id="JAGVRH010000003">
    <property type="protein sequence ID" value="MBS2126354.1"/>
    <property type="molecule type" value="Genomic_DNA"/>
</dbReference>
<name>A0ABS5K3Q0_9MOLU</name>
<evidence type="ECO:0000256" key="6">
    <source>
        <dbReference type="NCBIfam" id="TIGR00922"/>
    </source>
</evidence>
<dbReference type="InterPro" id="IPR043425">
    <property type="entry name" value="NusG-like"/>
</dbReference>
<dbReference type="CDD" id="cd09891">
    <property type="entry name" value="NGN_Bact_1"/>
    <property type="match status" value="1"/>
</dbReference>
<sequence length="203" mass="23346">MKKEKQIIKKIDSKNNDQKEIQQELYQPKWYIAQTYAGYENVVKEELLRRVESIGISDLIPNILSPKEIYYETRVDGKKIPRERKIYPGYVFIQMIITDRSWFIVKNTPRITGFLGSSGIGTKPVPLSEQEINPVLLKMGIINKPNYENLIGKKVEIISGSFTGQIGQVSIIDDSREKMIVEVDLFGRSTPVEISFNDFKEIS</sequence>
<dbReference type="NCBIfam" id="TIGR00922">
    <property type="entry name" value="nusG"/>
    <property type="match status" value="1"/>
</dbReference>
<dbReference type="InterPro" id="IPR015869">
    <property type="entry name" value="Transcrpt_antiterm_NusG_bac_CS"/>
</dbReference>
<protein>
    <recommendedName>
        <fullName evidence="5 6">Transcription termination/antitermination protein NusG</fullName>
    </recommendedName>
</protein>
<evidence type="ECO:0000313" key="10">
    <source>
        <dbReference type="Proteomes" id="UP000811481"/>
    </source>
</evidence>
<reference evidence="9" key="1">
    <citation type="submission" date="2021-04" db="EMBL/GenBank/DDBJ databases">
        <title>Draft genome sequence of StrPh-CL8, a phytoplasma strain causing strawberry phyllody in Chile.</title>
        <authorList>
            <person name="Cui W."/>
            <person name="Zamorano A."/>
            <person name="Fiore N."/>
        </authorList>
    </citation>
    <scope>NUCLEOTIDE SEQUENCE [LARGE SCALE GENOMIC DNA]</scope>
    <source>
        <strain evidence="9">StrPh-Cl</strain>
    </source>
</reference>
<evidence type="ECO:0000256" key="1">
    <source>
        <dbReference type="ARBA" id="ARBA00022472"/>
    </source>
</evidence>
<keyword evidence="2 5" id="KW-0889">Transcription antitermination</keyword>
<evidence type="ECO:0000259" key="8">
    <source>
        <dbReference type="SMART" id="SM00738"/>
    </source>
</evidence>
<dbReference type="SMART" id="SM00738">
    <property type="entry name" value="NGN"/>
    <property type="match status" value="1"/>
</dbReference>
<dbReference type="InterPro" id="IPR006645">
    <property type="entry name" value="NGN-like_dom"/>
</dbReference>
<accession>A0ABS5K3Q0</accession>
<evidence type="ECO:0000256" key="7">
    <source>
        <dbReference type="RuleBase" id="RU000538"/>
    </source>
</evidence>
<dbReference type="InterPro" id="IPR008991">
    <property type="entry name" value="Translation_prot_SH3-like_sf"/>
</dbReference>
<organism evidence="9 10">
    <name type="scientific">'Fragaria x ananassa' phyllody phytoplasma</name>
    <dbReference type="NCBI Taxonomy" id="2358428"/>
    <lineage>
        <taxon>Bacteria</taxon>
        <taxon>Bacillati</taxon>
        <taxon>Mycoplasmatota</taxon>
        <taxon>Mollicutes</taxon>
        <taxon>Acholeplasmatales</taxon>
        <taxon>Acholeplasmataceae</taxon>
        <taxon>Candidatus Phytoplasma</taxon>
        <taxon>16SrXIII (Mexican periwinkle virescence group)</taxon>
    </lineage>
</organism>
<dbReference type="Proteomes" id="UP000811481">
    <property type="component" value="Unassembled WGS sequence"/>
</dbReference>
<gene>
    <name evidence="5 9" type="primary">nusG</name>
    <name evidence="9" type="ORF">J8J04_01425</name>
</gene>
<evidence type="ECO:0000256" key="3">
    <source>
        <dbReference type="ARBA" id="ARBA00023015"/>
    </source>
</evidence>
<dbReference type="InterPro" id="IPR047050">
    <property type="entry name" value="NGN"/>
</dbReference>
<dbReference type="InterPro" id="IPR036735">
    <property type="entry name" value="NGN_dom_sf"/>
</dbReference>
<keyword evidence="10" id="KW-1185">Reference proteome</keyword>
<dbReference type="CDD" id="cd06091">
    <property type="entry name" value="KOW_NusG"/>
    <property type="match status" value="1"/>
</dbReference>
<comment type="similarity">
    <text evidence="5 7">Belongs to the NusG family.</text>
</comment>
<evidence type="ECO:0000256" key="5">
    <source>
        <dbReference type="HAMAP-Rule" id="MF_00948"/>
    </source>
</evidence>